<comment type="caution">
    <text evidence="3">The sequence shown here is derived from an EMBL/GenBank/DDBJ whole genome shotgun (WGS) entry which is preliminary data.</text>
</comment>
<feature type="transmembrane region" description="Helical" evidence="2">
    <location>
        <begin position="149"/>
        <end position="171"/>
    </location>
</feature>
<keyword evidence="2" id="KW-0812">Transmembrane</keyword>
<feature type="compositionally biased region" description="Low complexity" evidence="1">
    <location>
        <begin position="12"/>
        <end position="22"/>
    </location>
</feature>
<dbReference type="AlphaFoldDB" id="A0A6I3IY82"/>
<dbReference type="Proteomes" id="UP000431092">
    <property type="component" value="Unassembled WGS sequence"/>
</dbReference>
<gene>
    <name evidence="3" type="ORF">GGG17_07770</name>
</gene>
<dbReference type="EMBL" id="WLVL01000028">
    <property type="protein sequence ID" value="MTB71866.1"/>
    <property type="molecule type" value="Genomic_DNA"/>
</dbReference>
<name>A0A6I3IY82_9MICO</name>
<accession>A0A6I3IY82</accession>
<reference evidence="3 4" key="1">
    <citation type="submission" date="2019-11" db="EMBL/GenBank/DDBJ databases">
        <title>Whole genome sequencing identifies a novel species of the genus Arsenicicoccus isolated from human blood.</title>
        <authorList>
            <person name="Jeong J.H."/>
            <person name="Kweon O.J."/>
            <person name="Kim H.R."/>
            <person name="Kim T.-H."/>
            <person name="Ha S.-M."/>
            <person name="Lee M.-K."/>
        </authorList>
    </citation>
    <scope>NUCLEOTIDE SEQUENCE [LARGE SCALE GENOMIC DNA]</scope>
    <source>
        <strain evidence="3 4">MKL-02</strain>
    </source>
</reference>
<keyword evidence="2" id="KW-1133">Transmembrane helix</keyword>
<proteinExistence type="predicted"/>
<evidence type="ECO:0000256" key="1">
    <source>
        <dbReference type="SAM" id="MobiDB-lite"/>
    </source>
</evidence>
<feature type="region of interest" description="Disordered" evidence="1">
    <location>
        <begin position="1"/>
        <end position="56"/>
    </location>
</feature>
<sequence length="222" mass="22506">MGFLDRLLGRTPQQGYQQHQPQYAPPPVGYEQVGTPRQGAAGAGQPGQTAQSAEDQQAIERYRYLLRTAPPEKVEEAHAEAFAKLTPEQRQQVLTGLSQSGETPAGDDPQSLARAATRAEMRQPGFMERTFGGAGVGGGRGGMGMGGMIMGSMLGSIAGVVVGTAVAGAIFDGMDGFGDGGADLAGDGFGDGGGDFGGDGGGDFGGGFDGFGDFGDVGGFDF</sequence>
<evidence type="ECO:0000313" key="4">
    <source>
        <dbReference type="Proteomes" id="UP000431092"/>
    </source>
</evidence>
<protein>
    <submittedName>
        <fullName evidence="3">Uncharacterized protein</fullName>
    </submittedName>
</protein>
<evidence type="ECO:0000313" key="3">
    <source>
        <dbReference type="EMBL" id="MTB71866.1"/>
    </source>
</evidence>
<keyword evidence="4" id="KW-1185">Reference proteome</keyword>
<dbReference type="RefSeq" id="WP_154593172.1">
    <property type="nucleotide sequence ID" value="NZ_WLVL01000028.1"/>
</dbReference>
<organism evidence="3 4">
    <name type="scientific">Arsenicicoccus cauae</name>
    <dbReference type="NCBI Taxonomy" id="2663847"/>
    <lineage>
        <taxon>Bacteria</taxon>
        <taxon>Bacillati</taxon>
        <taxon>Actinomycetota</taxon>
        <taxon>Actinomycetes</taxon>
        <taxon>Micrococcales</taxon>
        <taxon>Intrasporangiaceae</taxon>
        <taxon>Arsenicicoccus</taxon>
    </lineage>
</organism>
<keyword evidence="2" id="KW-0472">Membrane</keyword>
<evidence type="ECO:0000256" key="2">
    <source>
        <dbReference type="SAM" id="Phobius"/>
    </source>
</evidence>